<dbReference type="Gene3D" id="3.40.30.10">
    <property type="entry name" value="Glutaredoxin"/>
    <property type="match status" value="3"/>
</dbReference>
<name>A0AAD5XMN5_9FUNG</name>
<dbReference type="SUPFAM" id="SSF52833">
    <property type="entry name" value="Thioredoxin-like"/>
    <property type="match status" value="2"/>
</dbReference>
<accession>A0AAD5XMN5</accession>
<feature type="chain" id="PRO_5041935340" description="Thioredoxin domain-containing protein" evidence="7">
    <location>
        <begin position="33"/>
        <end position="632"/>
    </location>
</feature>
<dbReference type="InterPro" id="IPR013766">
    <property type="entry name" value="Thioredoxin_domain"/>
</dbReference>
<evidence type="ECO:0000256" key="2">
    <source>
        <dbReference type="ARBA" id="ARBA00022692"/>
    </source>
</evidence>
<keyword evidence="2 6" id="KW-0812">Transmembrane</keyword>
<dbReference type="Pfam" id="PF13848">
    <property type="entry name" value="Thioredoxin_6"/>
    <property type="match status" value="1"/>
</dbReference>
<dbReference type="PROSITE" id="PS51352">
    <property type="entry name" value="THIOREDOXIN_2"/>
    <property type="match status" value="2"/>
</dbReference>
<dbReference type="PROSITE" id="PS51257">
    <property type="entry name" value="PROKAR_LIPOPROTEIN"/>
    <property type="match status" value="1"/>
</dbReference>
<protein>
    <recommendedName>
        <fullName evidence="8">Thioredoxin domain-containing protein</fullName>
    </recommendedName>
</protein>
<dbReference type="InterPro" id="IPR036249">
    <property type="entry name" value="Thioredoxin-like_sf"/>
</dbReference>
<evidence type="ECO:0000313" key="9">
    <source>
        <dbReference type="EMBL" id="KAJ3177767.1"/>
    </source>
</evidence>
<feature type="transmembrane region" description="Helical" evidence="6">
    <location>
        <begin position="598"/>
        <end position="618"/>
    </location>
</feature>
<dbReference type="EMBL" id="JADGJQ010000031">
    <property type="protein sequence ID" value="KAJ3177767.1"/>
    <property type="molecule type" value="Genomic_DNA"/>
</dbReference>
<evidence type="ECO:0000256" key="7">
    <source>
        <dbReference type="SAM" id="SignalP"/>
    </source>
</evidence>
<comment type="subcellular location">
    <subcellularLocation>
        <location evidence="1">Endoplasmic reticulum membrane</location>
        <topology evidence="1">Single-pass membrane protein</topology>
    </subcellularLocation>
</comment>
<evidence type="ECO:0000256" key="3">
    <source>
        <dbReference type="ARBA" id="ARBA00022989"/>
    </source>
</evidence>
<evidence type="ECO:0000313" key="10">
    <source>
        <dbReference type="Proteomes" id="UP001212152"/>
    </source>
</evidence>
<keyword evidence="4 6" id="KW-0472">Membrane</keyword>
<keyword evidence="3 6" id="KW-1133">Transmembrane helix</keyword>
<keyword evidence="7" id="KW-0732">Signal</keyword>
<dbReference type="Pfam" id="PF00085">
    <property type="entry name" value="Thioredoxin"/>
    <property type="match status" value="2"/>
</dbReference>
<comment type="caution">
    <text evidence="9">The sequence shown here is derived from an EMBL/GenBank/DDBJ whole genome shotgun (WGS) entry which is preliminary data.</text>
</comment>
<evidence type="ECO:0000256" key="5">
    <source>
        <dbReference type="ARBA" id="ARBA00045246"/>
    </source>
</evidence>
<feature type="domain" description="Thioredoxin" evidence="8">
    <location>
        <begin position="206"/>
        <end position="330"/>
    </location>
</feature>
<keyword evidence="10" id="KW-1185">Reference proteome</keyword>
<dbReference type="PROSITE" id="PS00194">
    <property type="entry name" value="THIOREDOXIN_1"/>
    <property type="match status" value="1"/>
</dbReference>
<dbReference type="InterPro" id="IPR052250">
    <property type="entry name" value="PDI_TMX3"/>
</dbReference>
<comment type="function">
    <text evidence="5">Probable disulfide isomerase, which participates in the folding of proteins containing disulfide bonds. May act as a dithiol oxidase. Acts as a regulator of endoplasmic reticulum-mitochondria contact sites via its ability to regulate redox signals.</text>
</comment>
<evidence type="ECO:0000256" key="4">
    <source>
        <dbReference type="ARBA" id="ARBA00023136"/>
    </source>
</evidence>
<gene>
    <name evidence="9" type="ORF">HDU87_004289</name>
</gene>
<dbReference type="GO" id="GO:0005789">
    <property type="term" value="C:endoplasmic reticulum membrane"/>
    <property type="evidence" value="ECO:0007669"/>
    <property type="project" value="UniProtKB-SubCell"/>
</dbReference>
<dbReference type="CDD" id="cd02981">
    <property type="entry name" value="PDI_b_family"/>
    <property type="match status" value="1"/>
</dbReference>
<dbReference type="Proteomes" id="UP001212152">
    <property type="component" value="Unassembled WGS sequence"/>
</dbReference>
<dbReference type="InterPro" id="IPR017937">
    <property type="entry name" value="Thioredoxin_CS"/>
</dbReference>
<evidence type="ECO:0000256" key="6">
    <source>
        <dbReference type="SAM" id="Phobius"/>
    </source>
</evidence>
<sequence>MSSRSPRPLCYLTWLTLALVALLACATSRVSADSQTDDTYKATDKLVRHIDPADFSKTVSTDARLVFFGSNFCVHCRAFTPVWLEAQTRSDALKNKFHLEKVECSGRAENEDLCIDQGVTAYPTVKLFFDGEYKEEFLQQRDIATLNAYIDKKSEEYLASGPSTVKETVAKAAGAVGAKLAEALPSASDVKAVVDDGSAAVKQAIAELTELASAGTKPRSDVNPDGKVVELTSETFTLLTNNTPWFIMFHAPWCGHCKKLKPVFEDLAPSLQGLVNIGAVDCTTESKICQGRGVRGYPTVKFMLQPHVELEYRGPRTYQALREFATAFSSKPSFAAVTANEVPAVLAEKEVAFFLLSDPQAKKDSGFLTAFQSVASSMRNDASFYISPDPAARAALLKTPTPGPTIVCVKDNGARQIVFTGDSTGASAQASHAELARFVRSNRYPRVLRLDADNQEEILGGDRLVVIAVVDPTKKNPRVEFSSVLKTVRDAAVQWEQHERAQKLNDLVVFTWLDGGKWASYVERVYGLYAPQLPSIIVADPKEDRYFSTDNAGRAIAFAPESIVQIINEVLDDEATPKYTSGFLARSVQNLTKNLKSLLFNMVFILCFAVLLGLGYMYGPGRRAARAGPKAE</sequence>
<dbReference type="AlphaFoldDB" id="A0AAD5XMN5"/>
<reference evidence="9" key="1">
    <citation type="submission" date="2020-05" db="EMBL/GenBank/DDBJ databases">
        <title>Phylogenomic resolution of chytrid fungi.</title>
        <authorList>
            <person name="Stajich J.E."/>
            <person name="Amses K."/>
            <person name="Simmons R."/>
            <person name="Seto K."/>
            <person name="Myers J."/>
            <person name="Bonds A."/>
            <person name="Quandt C.A."/>
            <person name="Barry K."/>
            <person name="Liu P."/>
            <person name="Grigoriev I."/>
            <person name="Longcore J.E."/>
            <person name="James T.Y."/>
        </authorList>
    </citation>
    <scope>NUCLEOTIDE SEQUENCE</scope>
    <source>
        <strain evidence="9">JEL0379</strain>
    </source>
</reference>
<evidence type="ECO:0000259" key="8">
    <source>
        <dbReference type="PROSITE" id="PS51352"/>
    </source>
</evidence>
<feature type="domain" description="Thioredoxin" evidence="8">
    <location>
        <begin position="29"/>
        <end position="155"/>
    </location>
</feature>
<dbReference type="PANTHER" id="PTHR46426:SF1">
    <property type="entry name" value="PROTEIN DISULFIDE-ISOMERASE TMX3"/>
    <property type="match status" value="1"/>
</dbReference>
<evidence type="ECO:0000256" key="1">
    <source>
        <dbReference type="ARBA" id="ARBA00004389"/>
    </source>
</evidence>
<organism evidence="9 10">
    <name type="scientific">Geranomyces variabilis</name>
    <dbReference type="NCBI Taxonomy" id="109894"/>
    <lineage>
        <taxon>Eukaryota</taxon>
        <taxon>Fungi</taxon>
        <taxon>Fungi incertae sedis</taxon>
        <taxon>Chytridiomycota</taxon>
        <taxon>Chytridiomycota incertae sedis</taxon>
        <taxon>Chytridiomycetes</taxon>
        <taxon>Spizellomycetales</taxon>
        <taxon>Powellomycetaceae</taxon>
        <taxon>Geranomyces</taxon>
    </lineage>
</organism>
<proteinExistence type="predicted"/>
<feature type="signal peptide" evidence="7">
    <location>
        <begin position="1"/>
        <end position="32"/>
    </location>
</feature>
<dbReference type="CDD" id="cd02961">
    <property type="entry name" value="PDI_a_family"/>
    <property type="match status" value="1"/>
</dbReference>
<dbReference type="PANTHER" id="PTHR46426">
    <property type="entry name" value="PROTEIN DISULFIDE-ISOMERASE TMX3"/>
    <property type="match status" value="1"/>
</dbReference>